<evidence type="ECO:0000313" key="2">
    <source>
        <dbReference type="Proteomes" id="UP000824782"/>
    </source>
</evidence>
<gene>
    <name evidence="1" type="ORF">GDO81_021723</name>
</gene>
<dbReference type="EMBL" id="WNYA01001936">
    <property type="protein sequence ID" value="KAG8544857.1"/>
    <property type="molecule type" value="Genomic_DNA"/>
</dbReference>
<evidence type="ECO:0000313" key="1">
    <source>
        <dbReference type="EMBL" id="KAG8544857.1"/>
    </source>
</evidence>
<dbReference type="AlphaFoldDB" id="A0AAV6Z5H5"/>
<accession>A0AAV6Z5H5</accession>
<organism evidence="1 2">
    <name type="scientific">Engystomops pustulosus</name>
    <name type="common">Tungara frog</name>
    <name type="synonym">Physalaemus pustulosus</name>
    <dbReference type="NCBI Taxonomy" id="76066"/>
    <lineage>
        <taxon>Eukaryota</taxon>
        <taxon>Metazoa</taxon>
        <taxon>Chordata</taxon>
        <taxon>Craniata</taxon>
        <taxon>Vertebrata</taxon>
        <taxon>Euteleostomi</taxon>
        <taxon>Amphibia</taxon>
        <taxon>Batrachia</taxon>
        <taxon>Anura</taxon>
        <taxon>Neobatrachia</taxon>
        <taxon>Hyloidea</taxon>
        <taxon>Leptodactylidae</taxon>
        <taxon>Leiuperinae</taxon>
        <taxon>Engystomops</taxon>
    </lineage>
</organism>
<name>A0AAV6Z5H5_ENGPU</name>
<proteinExistence type="predicted"/>
<reference evidence="1" key="1">
    <citation type="thesis" date="2020" institute="ProQuest LLC" country="789 East Eisenhower Parkway, Ann Arbor, MI, USA">
        <title>Comparative Genomics and Chromosome Evolution.</title>
        <authorList>
            <person name="Mudd A.B."/>
        </authorList>
    </citation>
    <scope>NUCLEOTIDE SEQUENCE</scope>
    <source>
        <strain evidence="1">237g6f4</strain>
        <tissue evidence="1">Blood</tissue>
    </source>
</reference>
<keyword evidence="2" id="KW-1185">Reference proteome</keyword>
<dbReference type="Proteomes" id="UP000824782">
    <property type="component" value="Unassembled WGS sequence"/>
</dbReference>
<sequence>MAAVCMIRPDGTFPLRKITTFMFKILTKAVRLILGMEGKLKATLQVKGGAMQRGSEHVIFLISILVNSGVQTSDNNGLLQSAATNQDQRRLQGPFPVTAEIVLERNILFQEQQLSAA</sequence>
<comment type="caution">
    <text evidence="1">The sequence shown here is derived from an EMBL/GenBank/DDBJ whole genome shotgun (WGS) entry which is preliminary data.</text>
</comment>
<protein>
    <submittedName>
        <fullName evidence="1">Uncharacterized protein</fullName>
    </submittedName>
</protein>